<dbReference type="InterPro" id="IPR014044">
    <property type="entry name" value="CAP_dom"/>
</dbReference>
<dbReference type="Proteomes" id="UP000177122">
    <property type="component" value="Unassembled WGS sequence"/>
</dbReference>
<dbReference type="EMBL" id="MHLI01000015">
    <property type="protein sequence ID" value="OGZ05098.1"/>
    <property type="molecule type" value="Genomic_DNA"/>
</dbReference>
<keyword evidence="1" id="KW-0812">Transmembrane</keyword>
<evidence type="ECO:0000256" key="1">
    <source>
        <dbReference type="SAM" id="Phobius"/>
    </source>
</evidence>
<keyword evidence="1" id="KW-0472">Membrane</keyword>
<dbReference type="SUPFAM" id="SSF55797">
    <property type="entry name" value="PR-1-like"/>
    <property type="match status" value="1"/>
</dbReference>
<dbReference type="InterPro" id="IPR035940">
    <property type="entry name" value="CAP_sf"/>
</dbReference>
<comment type="caution">
    <text evidence="3">The sequence shown here is derived from an EMBL/GenBank/DDBJ whole genome shotgun (WGS) entry which is preliminary data.</text>
</comment>
<name>A0A1G2CX69_9BACT</name>
<dbReference type="CDD" id="cd05379">
    <property type="entry name" value="CAP_bacterial"/>
    <property type="match status" value="1"/>
</dbReference>
<reference evidence="3 4" key="1">
    <citation type="journal article" date="2016" name="Nat. Commun.">
        <title>Thousands of microbial genomes shed light on interconnected biogeochemical processes in an aquifer system.</title>
        <authorList>
            <person name="Anantharaman K."/>
            <person name="Brown C.T."/>
            <person name="Hug L.A."/>
            <person name="Sharon I."/>
            <person name="Castelle C.J."/>
            <person name="Probst A.J."/>
            <person name="Thomas B.C."/>
            <person name="Singh A."/>
            <person name="Wilkins M.J."/>
            <person name="Karaoz U."/>
            <person name="Brodie E.L."/>
            <person name="Williams K.H."/>
            <person name="Hubbard S.S."/>
            <person name="Banfield J.F."/>
        </authorList>
    </citation>
    <scope>NUCLEOTIDE SEQUENCE [LARGE SCALE GENOMIC DNA]</scope>
</reference>
<dbReference type="Gene3D" id="3.40.33.10">
    <property type="entry name" value="CAP"/>
    <property type="match status" value="1"/>
</dbReference>
<gene>
    <name evidence="3" type="ORF">A2845_02130</name>
</gene>
<evidence type="ECO:0000313" key="3">
    <source>
        <dbReference type="EMBL" id="OGZ05098.1"/>
    </source>
</evidence>
<accession>A0A1G2CX69</accession>
<protein>
    <recommendedName>
        <fullName evidence="2">SCP domain-containing protein</fullName>
    </recommendedName>
</protein>
<feature type="transmembrane region" description="Helical" evidence="1">
    <location>
        <begin position="322"/>
        <end position="343"/>
    </location>
</feature>
<sequence>MFEWVKRHFIPTRENGYQPHFLRLRAALGIFLLVVVLEGTYLLATTIILPRSAQFAAIFAAVLIDQTNEQRHSVSLSTLHVNAKLETAARMKAQDMAAKGYFAHNAPDGKNPWYWFDQAGYDYAAAGENLAVNFTDSKDVTEAWMRSPGHRANIMSGNYTEIGIATVEGTYKGKPAIFVVQEFGRPSIIARQLEQASSTVASLSTMISGNRAESVKTVQKTPVPIVARPTMAPSMSSVVATISAAPTSTPVVAGADTTKLDTGDTDFSSTAPQEVVRPSAAAQLLASPRNMTTTIYLILGAILSLVLGLAFFIKIRVQHPHILANGILLIAIICSVTMLNVVLTATKGAI</sequence>
<feature type="transmembrane region" description="Helical" evidence="1">
    <location>
        <begin position="295"/>
        <end position="315"/>
    </location>
</feature>
<evidence type="ECO:0000259" key="2">
    <source>
        <dbReference type="Pfam" id="PF00188"/>
    </source>
</evidence>
<feature type="transmembrane region" description="Helical" evidence="1">
    <location>
        <begin position="21"/>
        <end position="44"/>
    </location>
</feature>
<dbReference type="PANTHER" id="PTHR31157:SF1">
    <property type="entry name" value="SCP DOMAIN-CONTAINING PROTEIN"/>
    <property type="match status" value="1"/>
</dbReference>
<dbReference type="PANTHER" id="PTHR31157">
    <property type="entry name" value="SCP DOMAIN-CONTAINING PROTEIN"/>
    <property type="match status" value="1"/>
</dbReference>
<organism evidence="3 4">
    <name type="scientific">Candidatus Lloydbacteria bacterium RIFCSPHIGHO2_01_FULL_49_22</name>
    <dbReference type="NCBI Taxonomy" id="1798658"/>
    <lineage>
        <taxon>Bacteria</taxon>
        <taxon>Candidatus Lloydiibacteriota</taxon>
    </lineage>
</organism>
<proteinExistence type="predicted"/>
<dbReference type="AlphaFoldDB" id="A0A1G2CX69"/>
<dbReference type="Pfam" id="PF00188">
    <property type="entry name" value="CAP"/>
    <property type="match status" value="1"/>
</dbReference>
<feature type="domain" description="SCP" evidence="2">
    <location>
        <begin position="65"/>
        <end position="183"/>
    </location>
</feature>
<keyword evidence="1" id="KW-1133">Transmembrane helix</keyword>
<evidence type="ECO:0000313" key="4">
    <source>
        <dbReference type="Proteomes" id="UP000177122"/>
    </source>
</evidence>